<dbReference type="Proteomes" id="UP000225553">
    <property type="component" value="Segment"/>
</dbReference>
<name>A0A223LJ15_9CAUD</name>
<proteinExistence type="predicted"/>
<dbReference type="EMBL" id="MF459646">
    <property type="protein sequence ID" value="ASU03489.1"/>
    <property type="molecule type" value="Genomic_DNA"/>
</dbReference>
<sequence>MLENLQYVVFINPQMQIMPRFSPNTHVEVGEDKKRVPVLFDEAIIRGVLPAKVMVVVLNPKTMTPVKSTVIEKCEVWPPLIEEIA</sequence>
<organism evidence="1 2">
    <name type="scientific">Erwinia phage vB_EamM_RisingSun</name>
    <dbReference type="NCBI Taxonomy" id="2026080"/>
    <lineage>
        <taxon>Viruses</taxon>
        <taxon>Duplodnaviria</taxon>
        <taxon>Heunggongvirae</taxon>
        <taxon>Uroviricota</taxon>
        <taxon>Caudoviricetes</taxon>
        <taxon>Chimalliviridae</taxon>
        <taxon>Risingsunvirus</taxon>
        <taxon>Risingsunvirus risingsun</taxon>
    </lineage>
</organism>
<keyword evidence="2" id="KW-1185">Reference proteome</keyword>
<protein>
    <submittedName>
        <fullName evidence="1">Uncharacterized protein</fullName>
    </submittedName>
</protein>
<evidence type="ECO:0000313" key="2">
    <source>
        <dbReference type="Proteomes" id="UP000225553"/>
    </source>
</evidence>
<gene>
    <name evidence="1" type="ORF">RISINGSUN_181</name>
</gene>
<reference evidence="2" key="1">
    <citation type="submission" date="2017-07" db="EMBL/GenBank/DDBJ databases">
        <authorList>
            <person name="Putnam M.J."/>
            <person name="Sharma R."/>
            <person name="Kruger J.L."/>
            <person name="Berg J.A."/>
            <person name="Payne A.M."/>
            <person name="Fajardo C.P."/>
            <person name="Breakwell D.P."/>
            <person name="Hope S."/>
            <person name="Grose J.H."/>
        </authorList>
    </citation>
    <scope>NUCLEOTIDE SEQUENCE [LARGE SCALE GENOMIC DNA]</scope>
</reference>
<accession>A0A223LJ15</accession>
<evidence type="ECO:0000313" key="1">
    <source>
        <dbReference type="EMBL" id="ASU03489.1"/>
    </source>
</evidence>